<dbReference type="Pfam" id="PF20434">
    <property type="entry name" value="BD-FAE"/>
    <property type="match status" value="1"/>
</dbReference>
<feature type="domain" description="BD-FAE-like" evidence="2">
    <location>
        <begin position="64"/>
        <end position="255"/>
    </location>
</feature>
<gene>
    <name evidence="4" type="ORF">RHP49_00155</name>
</gene>
<evidence type="ECO:0000313" key="4">
    <source>
        <dbReference type="EMBL" id="WNH12686.1"/>
    </source>
</evidence>
<dbReference type="Gene3D" id="2.115.10.20">
    <property type="entry name" value="Glycosyl hydrolase domain, family 43"/>
    <property type="match status" value="1"/>
</dbReference>
<feature type="domain" description="Arabinosidase BT-3657-like N-terminal" evidence="3">
    <location>
        <begin position="309"/>
        <end position="405"/>
    </location>
</feature>
<keyword evidence="5" id="KW-1185">Reference proteome</keyword>
<reference evidence="4 5" key="1">
    <citation type="submission" date="2023-09" db="EMBL/GenBank/DDBJ databases">
        <title>Thalassobella suaedae gen. nov., sp. nov., a marine bacterium of the family Flavobacteriaceae isolated from a halophyte Suaeda japonica.</title>
        <authorList>
            <person name="Lee S.Y."/>
            <person name="Hwang C.Y."/>
        </authorList>
    </citation>
    <scope>NUCLEOTIDE SEQUENCE [LARGE SCALE GENOMIC DNA]</scope>
    <source>
        <strain evidence="4 5">HL-DH10</strain>
    </source>
</reference>
<keyword evidence="1" id="KW-0378">Hydrolase</keyword>
<dbReference type="SUPFAM" id="SSF75005">
    <property type="entry name" value="Arabinanase/levansucrase/invertase"/>
    <property type="match status" value="1"/>
</dbReference>
<dbReference type="RefSeq" id="WP_415862667.1">
    <property type="nucleotide sequence ID" value="NZ_CP134536.1"/>
</dbReference>
<dbReference type="Gene3D" id="3.40.50.1820">
    <property type="entry name" value="alpha/beta hydrolase"/>
    <property type="match status" value="1"/>
</dbReference>
<organism evidence="4 5">
    <name type="scientific">Thalassobellus suaedae</name>
    <dbReference type="NCBI Taxonomy" id="3074124"/>
    <lineage>
        <taxon>Bacteria</taxon>
        <taxon>Pseudomonadati</taxon>
        <taxon>Bacteroidota</taxon>
        <taxon>Flavobacteriia</taxon>
        <taxon>Flavobacteriales</taxon>
        <taxon>Flavobacteriaceae</taxon>
        <taxon>Thalassobellus</taxon>
    </lineage>
</organism>
<name>A0ABY9Y370_9FLAO</name>
<proteinExistence type="predicted"/>
<evidence type="ECO:0000313" key="5">
    <source>
        <dbReference type="Proteomes" id="UP001303407"/>
    </source>
</evidence>
<dbReference type="InterPro" id="IPR049492">
    <property type="entry name" value="BD-FAE-like_dom"/>
</dbReference>
<dbReference type="InterPro" id="IPR029058">
    <property type="entry name" value="AB_hydrolase_fold"/>
</dbReference>
<dbReference type="InterPro" id="IPR023296">
    <property type="entry name" value="Glyco_hydro_beta-prop_sf"/>
</dbReference>
<dbReference type="InterPro" id="IPR055133">
    <property type="entry name" value="BT_3657-like_N"/>
</dbReference>
<sequence length="607" mass="68998">MNKTLFLSLILGITISMYSQTKEIPLWDKVPNSIENKDYQEVFRLNSKGEATGILKVINPRLKVFLADTNTNNAAVVICPGGGYGVLSHDKEGDKIAEWLNSIGISAFVLKYRLPSDLIMNDKTIGPLQDAQEAIRTIRRNAKEWHIDSNKIGVIGFSAGGHLASTISTHYNDNVYASDEISARPDFSMLIYPVISMEEGITHNGSKVNLLGKEPSEKLIAKYSNEKQVNKDTPPTILIHATDDGSVPVENSINYYLALKENKVPAEIHIYENGGHGFGLGRFGTHLNWPKACEDWLIANKFIPEKEVFMFSYFKGNGEDGLHLAYSEDGYTWESLKNDTSFLTPEVGKDKLMRDPCIIKGGDGLYHMVWTVSWTDKGIGYANSKDLINWSEQQFIPVMQHEQKTRNTWAPEITYDEVNKEYMMYWASTIIGAFPETQSTEDSGYNHRMYYTITKDFKTFSDTKLLYDPGFNVIDATIQRQNNKYIMFLKDETKKPVQKNLKIAFSDKLTGPYTEASEPITGNYWAEGPTAININGNWIVYFDKYRDHKYGAIQSKDLKTWKDISDSIQFPKGTRHGSVFRIPNSLLIKIKKNRPNNPVKVYFILYF</sequence>
<dbReference type="Pfam" id="PF22847">
    <property type="entry name" value="BT_3657-like_N"/>
    <property type="match status" value="1"/>
</dbReference>
<evidence type="ECO:0000259" key="3">
    <source>
        <dbReference type="Pfam" id="PF22847"/>
    </source>
</evidence>
<dbReference type="InterPro" id="IPR050300">
    <property type="entry name" value="GDXG_lipolytic_enzyme"/>
</dbReference>
<dbReference type="SUPFAM" id="SSF53474">
    <property type="entry name" value="alpha/beta-Hydrolases"/>
    <property type="match status" value="1"/>
</dbReference>
<evidence type="ECO:0000259" key="2">
    <source>
        <dbReference type="Pfam" id="PF20434"/>
    </source>
</evidence>
<accession>A0ABY9Y370</accession>
<dbReference type="PANTHER" id="PTHR48081:SF6">
    <property type="entry name" value="PEPTIDASE S9 PROLYL OLIGOPEPTIDASE CATALYTIC DOMAIN-CONTAINING PROTEIN"/>
    <property type="match status" value="1"/>
</dbReference>
<dbReference type="CDD" id="cd08983">
    <property type="entry name" value="GH43_Bt3655-like"/>
    <property type="match status" value="1"/>
</dbReference>
<evidence type="ECO:0000256" key="1">
    <source>
        <dbReference type="ARBA" id="ARBA00022801"/>
    </source>
</evidence>
<protein>
    <submittedName>
        <fullName evidence="4">Prolyl oligopeptidase family serine peptidase</fullName>
    </submittedName>
</protein>
<dbReference type="EMBL" id="CP134536">
    <property type="protein sequence ID" value="WNH12686.1"/>
    <property type="molecule type" value="Genomic_DNA"/>
</dbReference>
<dbReference type="PANTHER" id="PTHR48081">
    <property type="entry name" value="AB HYDROLASE SUPERFAMILY PROTEIN C4A8.06C"/>
    <property type="match status" value="1"/>
</dbReference>
<dbReference type="Proteomes" id="UP001303407">
    <property type="component" value="Chromosome"/>
</dbReference>